<keyword evidence="1" id="KW-0732">Signal</keyword>
<dbReference type="RefSeq" id="WP_180145748.1">
    <property type="nucleotide sequence ID" value="NZ_CAADHO010000012.1"/>
</dbReference>
<proteinExistence type="predicted"/>
<dbReference type="EMBL" id="CAADHO010000012">
    <property type="protein sequence ID" value="VFQ46937.1"/>
    <property type="molecule type" value="Genomic_DNA"/>
</dbReference>
<dbReference type="AlphaFoldDB" id="A0A4U8YTQ1"/>
<evidence type="ECO:0000313" key="3">
    <source>
        <dbReference type="Proteomes" id="UP000507962"/>
    </source>
</evidence>
<accession>A0A4U8YTQ1</accession>
<sequence>MKRRMVRCLVVSFSVCALLLSSALVAVAEEGKRENASNPLAKVKNTDLRWQYLDLDSGHVNDFSIDGAFMAHEKVKIKYELHYWETNVTGSSEKDFESALVKGIFFPSEGIWGDLKYRIAFGFDWIVDLGDLDKGIGTGADQIGPFAGIALGFQSGTMLIPLVQHYLSYSGEDVNTTAFRVIVLRPLPKQVWIKLDAKVPVDWENDEAIPANAELQLGKHINETIALYLDGLVGVGGDKPYDWGVGTGLRFKY</sequence>
<keyword evidence="3" id="KW-1185">Reference proteome</keyword>
<name>A0A4U8YTQ1_9BACT</name>
<organism evidence="2 3">
    <name type="scientific">Desulfoluna butyratoxydans</name>
    <dbReference type="NCBI Taxonomy" id="231438"/>
    <lineage>
        <taxon>Bacteria</taxon>
        <taxon>Pseudomonadati</taxon>
        <taxon>Thermodesulfobacteriota</taxon>
        <taxon>Desulfobacteria</taxon>
        <taxon>Desulfobacterales</taxon>
        <taxon>Desulfolunaceae</taxon>
        <taxon>Desulfoluna</taxon>
    </lineage>
</organism>
<dbReference type="Proteomes" id="UP000507962">
    <property type="component" value="Unassembled WGS sequence"/>
</dbReference>
<reference evidence="2 3" key="1">
    <citation type="submission" date="2019-03" db="EMBL/GenBank/DDBJ databases">
        <authorList>
            <person name="Nijsse B."/>
        </authorList>
    </citation>
    <scope>NUCLEOTIDE SEQUENCE [LARGE SCALE GENOMIC DNA]</scope>
    <source>
        <strain evidence="2">Desulfoluna butyratoxydans MSL71</strain>
    </source>
</reference>
<feature type="signal peptide" evidence="1">
    <location>
        <begin position="1"/>
        <end position="28"/>
    </location>
</feature>
<feature type="chain" id="PRO_5020250863" evidence="1">
    <location>
        <begin position="29"/>
        <end position="253"/>
    </location>
</feature>
<evidence type="ECO:0000256" key="1">
    <source>
        <dbReference type="SAM" id="SignalP"/>
    </source>
</evidence>
<gene>
    <name evidence="2" type="ORF">MSL71_46190</name>
</gene>
<protein>
    <submittedName>
        <fullName evidence="2">Uncharacterized protein</fullName>
    </submittedName>
</protein>
<evidence type="ECO:0000313" key="2">
    <source>
        <dbReference type="EMBL" id="VFQ46937.1"/>
    </source>
</evidence>